<reference evidence="6 7" key="1">
    <citation type="journal article" date="2015" name="Plant Cell">
        <title>Oil accumulation by the oleaginous diatom Fistulifera solaris as revealed by the genome and transcriptome.</title>
        <authorList>
            <person name="Tanaka T."/>
            <person name="Maeda Y."/>
            <person name="Veluchamy A."/>
            <person name="Tanaka M."/>
            <person name="Abida H."/>
            <person name="Marechal E."/>
            <person name="Bowler C."/>
            <person name="Muto M."/>
            <person name="Sunaga Y."/>
            <person name="Tanaka M."/>
            <person name="Yoshino T."/>
            <person name="Taniguchi T."/>
            <person name="Fukuda Y."/>
            <person name="Nemoto M."/>
            <person name="Matsumoto M."/>
            <person name="Wong P.S."/>
            <person name="Aburatani S."/>
            <person name="Fujibuchi W."/>
        </authorList>
    </citation>
    <scope>NUCLEOTIDE SEQUENCE [LARGE SCALE GENOMIC DNA]</scope>
    <source>
        <strain evidence="6 7">JPCC DA0580</strain>
    </source>
</reference>
<dbReference type="AlphaFoldDB" id="A0A1Z5JRR3"/>
<evidence type="ECO:0000256" key="1">
    <source>
        <dbReference type="ARBA" id="ARBA00011066"/>
    </source>
</evidence>
<dbReference type="GO" id="GO:0019546">
    <property type="term" value="P:L-arginine deiminase pathway"/>
    <property type="evidence" value="ECO:0007669"/>
    <property type="project" value="TreeGrafter"/>
</dbReference>
<protein>
    <recommendedName>
        <fullName evidence="4">Carbamate kinase</fullName>
    </recommendedName>
</protein>
<dbReference type="GO" id="GO:0008804">
    <property type="term" value="F:carbamate kinase activity"/>
    <property type="evidence" value="ECO:0007669"/>
    <property type="project" value="InterPro"/>
</dbReference>
<dbReference type="Pfam" id="PF00696">
    <property type="entry name" value="AA_kinase"/>
    <property type="match status" value="1"/>
</dbReference>
<comment type="similarity">
    <text evidence="1 4">Belongs to the carbamate kinase family.</text>
</comment>
<dbReference type="OrthoDB" id="36544at2759"/>
<evidence type="ECO:0000313" key="7">
    <source>
        <dbReference type="Proteomes" id="UP000198406"/>
    </source>
</evidence>
<dbReference type="PRINTS" id="PR01469">
    <property type="entry name" value="CARBMTKINASE"/>
</dbReference>
<gene>
    <name evidence="6" type="ORF">FisN_21Hh148</name>
</gene>
<dbReference type="EMBL" id="BDSP01000109">
    <property type="protein sequence ID" value="GAX16707.1"/>
    <property type="molecule type" value="Genomic_DNA"/>
</dbReference>
<evidence type="ECO:0000256" key="3">
    <source>
        <dbReference type="ARBA" id="ARBA00022777"/>
    </source>
</evidence>
<name>A0A1Z5JRR3_FISSO</name>
<comment type="caution">
    <text evidence="6">The sequence shown here is derived from an EMBL/GenBank/DDBJ whole genome shotgun (WGS) entry which is preliminary data.</text>
</comment>
<dbReference type="PANTHER" id="PTHR30409">
    <property type="entry name" value="CARBAMATE KINASE"/>
    <property type="match status" value="1"/>
</dbReference>
<dbReference type="InParanoid" id="A0A1Z5JRR3"/>
<evidence type="ECO:0000256" key="4">
    <source>
        <dbReference type="PIRNR" id="PIRNR000723"/>
    </source>
</evidence>
<dbReference type="Gene3D" id="3.40.1160.10">
    <property type="entry name" value="Acetylglutamate kinase-like"/>
    <property type="match status" value="1"/>
</dbReference>
<keyword evidence="7" id="KW-1185">Reference proteome</keyword>
<feature type="domain" description="Aspartate/glutamate/uridylate kinase" evidence="5">
    <location>
        <begin position="10"/>
        <end position="258"/>
    </location>
</feature>
<keyword evidence="3 4" id="KW-0418">Kinase</keyword>
<dbReference type="SUPFAM" id="SSF53633">
    <property type="entry name" value="Carbamate kinase-like"/>
    <property type="match status" value="1"/>
</dbReference>
<evidence type="ECO:0000256" key="2">
    <source>
        <dbReference type="ARBA" id="ARBA00022679"/>
    </source>
</evidence>
<evidence type="ECO:0000313" key="6">
    <source>
        <dbReference type="EMBL" id="GAX16707.1"/>
    </source>
</evidence>
<keyword evidence="2 4" id="KW-0808">Transferase</keyword>
<dbReference type="PIRSF" id="PIRSF000723">
    <property type="entry name" value="Carbamate_kin"/>
    <property type="match status" value="1"/>
</dbReference>
<sequence length="300" mass="32529">MTISYQRQNIRDGMQSLAGIVRKHKTTIVHGNGPQVGLLMLESDAYERQTGLQQISLDVLDAETEGMIGYMIEQELQPYLSQHQGMVTVLSQIVVSPKDPSMSNPTKFVGPVYTKEEADKLSVPVKADGNYFRRVVPSPQPIKLVPHQLRVVQQLTDAGCIVICGGGGGIPVVEKDGRYEGIEAVIDKDRAATMIGKEIGAQGLLILTDVPAVAIHYGTEQQKYIKTISPNQLETLMDHFPAGSMGPKVESAIDFVRQTGGWAAIGSLQNADEIIAGKAGTTVRDTPTDDPVVFYEKGDI</sequence>
<dbReference type="PANTHER" id="PTHR30409:SF1">
    <property type="entry name" value="CARBAMATE KINASE-RELATED"/>
    <property type="match status" value="1"/>
</dbReference>
<evidence type="ECO:0000259" key="5">
    <source>
        <dbReference type="Pfam" id="PF00696"/>
    </source>
</evidence>
<dbReference type="InterPro" id="IPR036393">
    <property type="entry name" value="AceGlu_kinase-like_sf"/>
</dbReference>
<accession>A0A1Z5JRR3</accession>
<dbReference type="InterPro" id="IPR001048">
    <property type="entry name" value="Asp/Glu/Uridylate_kinase"/>
</dbReference>
<dbReference type="InterPro" id="IPR003964">
    <property type="entry name" value="Carb_kinase"/>
</dbReference>
<organism evidence="6 7">
    <name type="scientific">Fistulifera solaris</name>
    <name type="common">Oleaginous diatom</name>
    <dbReference type="NCBI Taxonomy" id="1519565"/>
    <lineage>
        <taxon>Eukaryota</taxon>
        <taxon>Sar</taxon>
        <taxon>Stramenopiles</taxon>
        <taxon>Ochrophyta</taxon>
        <taxon>Bacillariophyta</taxon>
        <taxon>Bacillariophyceae</taxon>
        <taxon>Bacillariophycidae</taxon>
        <taxon>Naviculales</taxon>
        <taxon>Naviculaceae</taxon>
        <taxon>Fistulifera</taxon>
    </lineage>
</organism>
<proteinExistence type="inferred from homology"/>
<dbReference type="Proteomes" id="UP000198406">
    <property type="component" value="Unassembled WGS sequence"/>
</dbReference>
<dbReference type="GO" id="GO:0005829">
    <property type="term" value="C:cytosol"/>
    <property type="evidence" value="ECO:0007669"/>
    <property type="project" value="TreeGrafter"/>
</dbReference>